<feature type="domain" description="Exportin-5 C-terminal" evidence="1">
    <location>
        <begin position="1"/>
        <end position="209"/>
    </location>
</feature>
<evidence type="ECO:0000313" key="3">
    <source>
        <dbReference type="Proteomes" id="UP000027120"/>
    </source>
</evidence>
<dbReference type="InterPro" id="IPR045065">
    <property type="entry name" value="XPO1/5"/>
</dbReference>
<sequence>MEEKLLRDLTREICSLLSTMASSGLNNGIPPIEQSGHFNRVDVLFLKDLDAFASKSMVGFLLKHKDLALPALQISLEAFTWTDGEAVTKVSSFCSAVVLLAIQSNNIELQQFVSKDLFSAIIRGLALESNAVISADLVGLCREIFIYMCDRDPAPRQVLLSLPCITPQDLLAFEDALTKTASPREQKQHMRSLLVSGTGNNLKALAAQKSVNVITNVSSHAAQIMPQKIELKRGNLLDWRPFREGFL</sequence>
<evidence type="ECO:0000259" key="1">
    <source>
        <dbReference type="Pfam" id="PF19273"/>
    </source>
</evidence>
<dbReference type="SMR" id="A0A067D2Q2"/>
<dbReference type="GO" id="GO:0006611">
    <property type="term" value="P:protein export from nucleus"/>
    <property type="evidence" value="ECO:0007669"/>
    <property type="project" value="InterPro"/>
</dbReference>
<reference evidence="2 3" key="1">
    <citation type="submission" date="2014-04" db="EMBL/GenBank/DDBJ databases">
        <authorList>
            <consortium name="International Citrus Genome Consortium"/>
            <person name="Gmitter F."/>
            <person name="Chen C."/>
            <person name="Farmerie W."/>
            <person name="Harkins T."/>
            <person name="Desany B."/>
            <person name="Mohiuddin M."/>
            <person name="Kodira C."/>
            <person name="Borodovsky M."/>
            <person name="Lomsadze A."/>
            <person name="Burns P."/>
            <person name="Jenkins J."/>
            <person name="Prochnik S."/>
            <person name="Shu S."/>
            <person name="Chapman J."/>
            <person name="Pitluck S."/>
            <person name="Schmutz J."/>
            <person name="Rokhsar D."/>
        </authorList>
    </citation>
    <scope>NUCLEOTIDE SEQUENCE</scope>
</reference>
<dbReference type="EMBL" id="KK791994">
    <property type="protein sequence ID" value="KDO37083.1"/>
    <property type="molecule type" value="Genomic_DNA"/>
</dbReference>
<dbReference type="AlphaFoldDB" id="A0A067D2Q2"/>
<dbReference type="InterPro" id="IPR011989">
    <property type="entry name" value="ARM-like"/>
</dbReference>
<dbReference type="GO" id="GO:0005049">
    <property type="term" value="F:nuclear export signal receptor activity"/>
    <property type="evidence" value="ECO:0007669"/>
    <property type="project" value="InterPro"/>
</dbReference>
<accession>A0A067D2Q2</accession>
<protein>
    <recommendedName>
        <fullName evidence="1">Exportin-5 C-terminal domain-containing protein</fullName>
    </recommendedName>
</protein>
<gene>
    <name evidence="2" type="ORF">CISIN_1g025836mg</name>
</gene>
<dbReference type="Proteomes" id="UP000027120">
    <property type="component" value="Unassembled WGS sequence"/>
</dbReference>
<dbReference type="InterPro" id="IPR045478">
    <property type="entry name" value="Exportin-5_C"/>
</dbReference>
<keyword evidence="3" id="KW-1185">Reference proteome</keyword>
<dbReference type="Pfam" id="PF19273">
    <property type="entry name" value="Exportin-5"/>
    <property type="match status" value="1"/>
</dbReference>
<evidence type="ECO:0000313" key="2">
    <source>
        <dbReference type="EMBL" id="KDO37083.1"/>
    </source>
</evidence>
<dbReference type="Gene3D" id="1.25.10.10">
    <property type="entry name" value="Leucine-rich Repeat Variant"/>
    <property type="match status" value="1"/>
</dbReference>
<dbReference type="PANTHER" id="PTHR11223">
    <property type="entry name" value="EXPORTIN 1/5"/>
    <property type="match status" value="1"/>
</dbReference>
<organism evidence="2 3">
    <name type="scientific">Citrus sinensis</name>
    <name type="common">Sweet orange</name>
    <name type="synonym">Citrus aurantium var. sinensis</name>
    <dbReference type="NCBI Taxonomy" id="2711"/>
    <lineage>
        <taxon>Eukaryota</taxon>
        <taxon>Viridiplantae</taxon>
        <taxon>Streptophyta</taxon>
        <taxon>Embryophyta</taxon>
        <taxon>Tracheophyta</taxon>
        <taxon>Spermatophyta</taxon>
        <taxon>Magnoliopsida</taxon>
        <taxon>eudicotyledons</taxon>
        <taxon>Gunneridae</taxon>
        <taxon>Pentapetalae</taxon>
        <taxon>rosids</taxon>
        <taxon>malvids</taxon>
        <taxon>Sapindales</taxon>
        <taxon>Rutaceae</taxon>
        <taxon>Aurantioideae</taxon>
        <taxon>Citrus</taxon>
    </lineage>
</organism>
<proteinExistence type="predicted"/>
<dbReference type="STRING" id="2711.A0A067D2Q2"/>
<name>A0A067D2Q2_CITSI</name>
<dbReference type="PANTHER" id="PTHR11223:SF3">
    <property type="entry name" value="EXPORTIN-5"/>
    <property type="match status" value="1"/>
</dbReference>